<gene>
    <name evidence="1" type="ORF">D0962_22755</name>
</gene>
<reference evidence="1 2" key="1">
    <citation type="journal article" date="2020" name="Microb. Ecol.">
        <title>Ecogenomics of the Marine Benthic Filamentous Cyanobacterium Adonisia.</title>
        <authorList>
            <person name="Walter J.M."/>
            <person name="Coutinho F.H."/>
            <person name="Leomil L."/>
            <person name="Hargreaves P.I."/>
            <person name="Campeao M.E."/>
            <person name="Vieira V.V."/>
            <person name="Silva B.S."/>
            <person name="Fistarol G.O."/>
            <person name="Salomon P.S."/>
            <person name="Sawabe T."/>
            <person name="Mino S."/>
            <person name="Hosokawa M."/>
            <person name="Miyashita H."/>
            <person name="Maruyama F."/>
            <person name="van Verk M.C."/>
            <person name="Dutilh B.E."/>
            <person name="Thompson C.C."/>
            <person name="Thompson F.L."/>
        </authorList>
    </citation>
    <scope>NUCLEOTIDE SEQUENCE [LARGE SCALE GENOMIC DNA]</scope>
    <source>
        <strain evidence="1 2">CCMR0082</strain>
    </source>
</reference>
<evidence type="ECO:0000313" key="1">
    <source>
        <dbReference type="EMBL" id="NEZ65543.1"/>
    </source>
</evidence>
<comment type="caution">
    <text evidence="1">The sequence shown here is derived from an EMBL/GenBank/DDBJ whole genome shotgun (WGS) entry which is preliminary data.</text>
</comment>
<accession>A0A6M0SBU7</accession>
<dbReference type="RefSeq" id="WP_163666707.1">
    <property type="nucleotide sequence ID" value="NZ_QZCE01000002.1"/>
</dbReference>
<name>A0A6M0SBU7_9CYAN</name>
<dbReference type="EMBL" id="QZCE01000002">
    <property type="protein sequence ID" value="NEZ65543.1"/>
    <property type="molecule type" value="Genomic_DNA"/>
</dbReference>
<organism evidence="1 2">
    <name type="scientific">Adonisia turfae CCMR0082</name>
    <dbReference type="NCBI Taxonomy" id="2304604"/>
    <lineage>
        <taxon>Bacteria</taxon>
        <taxon>Bacillati</taxon>
        <taxon>Cyanobacteriota</taxon>
        <taxon>Adonisia</taxon>
        <taxon>Adonisia turfae</taxon>
    </lineage>
</organism>
<protein>
    <submittedName>
        <fullName evidence="1">Uncharacterized protein</fullName>
    </submittedName>
</protein>
<sequence length="139" mass="15862">METESWVIFKTKPSAEGWEDRKLQPSGSLTGILSEERWYSDRLPKAGDRLRQYENLESPGQGVSHGSDSDWLVTNVAVFEDDSQPYRIVVCDCDYSPVERKWEELGSVDLSKATDEYLTEIGLKPDQFDQVRNRESVGV</sequence>
<dbReference type="AlphaFoldDB" id="A0A6M0SBU7"/>
<dbReference type="Proteomes" id="UP000473574">
    <property type="component" value="Unassembled WGS sequence"/>
</dbReference>
<proteinExistence type="predicted"/>
<evidence type="ECO:0000313" key="2">
    <source>
        <dbReference type="Proteomes" id="UP000473574"/>
    </source>
</evidence>